<proteinExistence type="predicted"/>
<keyword evidence="2" id="KW-1185">Reference proteome</keyword>
<sequence length="708" mass="78453">MPKHRPTEISLIDNLRLLADDPNVASVRWGEDDRELVLREGRYVVEVLKRRNRLLPVTVFSTLAEKMVQHGLVWTESRLVEGDVEHSFKMEHTEQDTDLRRLATDIVASSSIPDESPVGSVRPPAAFLPARRRVSSTMLVDATDCRRWTGQIPGTDSSPDISDDELTSFLGEARPNSSEEEEMVMQLERNLQDYTSGSSSSDLETLGSPEDVGSSDLPAFAMEKSDVEQQDENRNMARAKTHGETAPGTWLLSPGEVLDSSTAKFEVGNVPVFDGDEKEQELLRKMLAAHRQEDLVVCPPVVCESTAAMSDVITSIVQEEKEMMMMSSPPGISSSLHGDTLEGSDDARLREDLPIIIQEAGFSIPEMSLTNLEEQDLSDPQRTKKRKVESPSFLTQLLTEHQNLYLGHELRQSTSAPTSPPNREETERVSPGQLLEDPHLTTISPKPATPADSTDSFLDLLGYEEDSHARSTAEDGTKRRRAENKGTTVERVDLVEAPPATRAYSPYTDGHQRPHVDRQPAIGYVHATKPKLVEELFVNAAKLWQCEVPSVVTDISDVVAGDAADVSPQFSFFDQLFYEEIETPCPATTTEFVPRSPSIQSPLAVRSKRSSPDDHSSERTTDVPTSALLADIAELVDNLTAADSQPEPDNVRGTERHSPVTIATASELEDVSRCHGNQVCWDFPPDFSTLQAIWMEDWPLDHRAEQTV</sequence>
<evidence type="ECO:0000256" key="1">
    <source>
        <dbReference type="SAM" id="MobiDB-lite"/>
    </source>
</evidence>
<dbReference type="KEGG" id="bbel:109476944"/>
<evidence type="ECO:0000313" key="3">
    <source>
        <dbReference type="RefSeq" id="XP_019633521.1"/>
    </source>
</evidence>
<dbReference type="Proteomes" id="UP000515135">
    <property type="component" value="Unplaced"/>
</dbReference>
<dbReference type="AlphaFoldDB" id="A0A6P4ZV90"/>
<feature type="compositionally biased region" description="Basic and acidic residues" evidence="1">
    <location>
        <begin position="610"/>
        <end position="621"/>
    </location>
</feature>
<dbReference type="GeneID" id="109476944"/>
<dbReference type="OrthoDB" id="10029785at2759"/>
<dbReference type="RefSeq" id="XP_019633521.1">
    <property type="nucleotide sequence ID" value="XM_019777962.1"/>
</dbReference>
<protein>
    <submittedName>
        <fullName evidence="3">Uncharacterized protein LOC109476944</fullName>
    </submittedName>
</protein>
<feature type="region of interest" description="Disordered" evidence="1">
    <location>
        <begin position="194"/>
        <end position="215"/>
    </location>
</feature>
<organism evidence="2 3">
    <name type="scientific">Branchiostoma belcheri</name>
    <name type="common">Amphioxus</name>
    <dbReference type="NCBI Taxonomy" id="7741"/>
    <lineage>
        <taxon>Eukaryota</taxon>
        <taxon>Metazoa</taxon>
        <taxon>Chordata</taxon>
        <taxon>Cephalochordata</taxon>
        <taxon>Leptocardii</taxon>
        <taxon>Amphioxiformes</taxon>
        <taxon>Branchiostomatidae</taxon>
        <taxon>Branchiostoma</taxon>
    </lineage>
</organism>
<reference evidence="3" key="1">
    <citation type="submission" date="2025-08" db="UniProtKB">
        <authorList>
            <consortium name="RefSeq"/>
        </authorList>
    </citation>
    <scope>IDENTIFICATION</scope>
    <source>
        <tissue evidence="3">Gonad</tissue>
    </source>
</reference>
<feature type="region of interest" description="Disordered" evidence="1">
    <location>
        <begin position="588"/>
        <end position="624"/>
    </location>
</feature>
<feature type="region of interest" description="Disordered" evidence="1">
    <location>
        <begin position="467"/>
        <end position="486"/>
    </location>
</feature>
<feature type="compositionally biased region" description="Polar residues" evidence="1">
    <location>
        <begin position="194"/>
        <end position="203"/>
    </location>
</feature>
<evidence type="ECO:0000313" key="2">
    <source>
        <dbReference type="Proteomes" id="UP000515135"/>
    </source>
</evidence>
<feature type="region of interest" description="Disordered" evidence="1">
    <location>
        <begin position="367"/>
        <end position="390"/>
    </location>
</feature>
<feature type="compositionally biased region" description="Basic and acidic residues" evidence="1">
    <location>
        <begin position="467"/>
        <end position="477"/>
    </location>
</feature>
<gene>
    <name evidence="3" type="primary">LOC109476944</name>
</gene>
<accession>A0A6P4ZV90</accession>
<feature type="compositionally biased region" description="Polar residues" evidence="1">
    <location>
        <begin position="588"/>
        <end position="601"/>
    </location>
</feature>
<feature type="region of interest" description="Disordered" evidence="1">
    <location>
        <begin position="411"/>
        <end position="455"/>
    </location>
</feature>
<name>A0A6P4ZV90_BRABE</name>